<dbReference type="Pfam" id="PF13410">
    <property type="entry name" value="GST_C_2"/>
    <property type="match status" value="1"/>
</dbReference>
<dbReference type="InterPro" id="IPR040079">
    <property type="entry name" value="Glutathione_S-Trfase"/>
</dbReference>
<dbReference type="InterPro" id="IPR036282">
    <property type="entry name" value="Glutathione-S-Trfase_C_sf"/>
</dbReference>
<protein>
    <submittedName>
        <fullName evidence="2">Glutathione S-transferase family protein</fullName>
    </submittedName>
</protein>
<dbReference type="Proteomes" id="UP000283087">
    <property type="component" value="Unassembled WGS sequence"/>
</dbReference>
<keyword evidence="2" id="KW-0808">Transferase</keyword>
<name>A0A430KUR3_9GAMM</name>
<accession>A0A430KUR3</accession>
<comment type="caution">
    <text evidence="2">The sequence shown here is derived from an EMBL/GenBank/DDBJ whole genome shotgun (WGS) entry which is preliminary data.</text>
</comment>
<dbReference type="GO" id="GO:0006559">
    <property type="term" value="P:L-phenylalanine catabolic process"/>
    <property type="evidence" value="ECO:0007669"/>
    <property type="project" value="TreeGrafter"/>
</dbReference>
<sequence>MQLIIGNHNYSSWSLRAWLLLRQFDLGFDTLRIALFTPGSAKQIKSFNPAGKVPILLDNDLTIWDSLAIGEYINEQHLFGKGWPADARLRAHARSSCAEMHSGFMALRKAMPMNCRRHVDNFAISVEVQQDIDRINTLWSEALSRSGSEQFLYGNFSIADACYAPVVFRLTGYGVKQPAQLQAYCDRILALPACQEWLALAQQESEVIEEEEV</sequence>
<dbReference type="InterPro" id="IPR036249">
    <property type="entry name" value="Thioredoxin-like_sf"/>
</dbReference>
<keyword evidence="3" id="KW-1185">Reference proteome</keyword>
<dbReference type="PROSITE" id="PS50404">
    <property type="entry name" value="GST_NTER"/>
    <property type="match status" value="1"/>
</dbReference>
<dbReference type="Gene3D" id="3.40.30.10">
    <property type="entry name" value="Glutaredoxin"/>
    <property type="match status" value="1"/>
</dbReference>
<evidence type="ECO:0000259" key="1">
    <source>
        <dbReference type="PROSITE" id="PS50404"/>
    </source>
</evidence>
<dbReference type="PANTHER" id="PTHR42673:SF4">
    <property type="entry name" value="MALEYLACETOACETATE ISOMERASE"/>
    <property type="match status" value="1"/>
</dbReference>
<evidence type="ECO:0000313" key="2">
    <source>
        <dbReference type="EMBL" id="RTE67206.1"/>
    </source>
</evidence>
<dbReference type="EMBL" id="RQXW01000002">
    <property type="protein sequence ID" value="RTE67206.1"/>
    <property type="molecule type" value="Genomic_DNA"/>
</dbReference>
<dbReference type="CDD" id="cd03194">
    <property type="entry name" value="GST_C_3"/>
    <property type="match status" value="1"/>
</dbReference>
<gene>
    <name evidence="2" type="ORF">EH243_03100</name>
</gene>
<dbReference type="SFLD" id="SFLDS00019">
    <property type="entry name" value="Glutathione_Transferase_(cytos"/>
    <property type="match status" value="1"/>
</dbReference>
<dbReference type="AlphaFoldDB" id="A0A430KUR3"/>
<organism evidence="2 3">
    <name type="scientific">Amphritea opalescens</name>
    <dbReference type="NCBI Taxonomy" id="2490544"/>
    <lineage>
        <taxon>Bacteria</taxon>
        <taxon>Pseudomonadati</taxon>
        <taxon>Pseudomonadota</taxon>
        <taxon>Gammaproteobacteria</taxon>
        <taxon>Oceanospirillales</taxon>
        <taxon>Oceanospirillaceae</taxon>
        <taxon>Amphritea</taxon>
    </lineage>
</organism>
<dbReference type="GO" id="GO:0006749">
    <property type="term" value="P:glutathione metabolic process"/>
    <property type="evidence" value="ECO:0007669"/>
    <property type="project" value="TreeGrafter"/>
</dbReference>
<dbReference type="PANTHER" id="PTHR42673">
    <property type="entry name" value="MALEYLACETOACETATE ISOMERASE"/>
    <property type="match status" value="1"/>
</dbReference>
<reference evidence="2 3" key="1">
    <citation type="submission" date="2018-11" db="EMBL/GenBank/DDBJ databases">
        <title>The draft genome sequence of Amphritea opalescens ANRC-JH13T.</title>
        <authorList>
            <person name="Fang Z."/>
            <person name="Zhang Y."/>
            <person name="Han X."/>
        </authorList>
    </citation>
    <scope>NUCLEOTIDE SEQUENCE [LARGE SCALE GENOMIC DNA]</scope>
    <source>
        <strain evidence="2 3">ANRC-JH13</strain>
    </source>
</reference>
<feature type="domain" description="GST N-terminal" evidence="1">
    <location>
        <begin position="1"/>
        <end position="81"/>
    </location>
</feature>
<dbReference type="GO" id="GO:0004364">
    <property type="term" value="F:glutathione transferase activity"/>
    <property type="evidence" value="ECO:0007669"/>
    <property type="project" value="TreeGrafter"/>
</dbReference>
<dbReference type="CDD" id="cd03043">
    <property type="entry name" value="GST_N_1"/>
    <property type="match status" value="1"/>
</dbReference>
<dbReference type="OrthoDB" id="9799538at2"/>
<dbReference type="Gene3D" id="1.20.1050.10">
    <property type="match status" value="1"/>
</dbReference>
<dbReference type="GO" id="GO:0016034">
    <property type="term" value="F:maleylacetoacetate isomerase activity"/>
    <property type="evidence" value="ECO:0007669"/>
    <property type="project" value="TreeGrafter"/>
</dbReference>
<dbReference type="SUPFAM" id="SSF47616">
    <property type="entry name" value="GST C-terminal domain-like"/>
    <property type="match status" value="1"/>
</dbReference>
<proteinExistence type="predicted"/>
<dbReference type="SUPFAM" id="SSF52833">
    <property type="entry name" value="Thioredoxin-like"/>
    <property type="match status" value="1"/>
</dbReference>
<dbReference type="RefSeq" id="WP_126157174.1">
    <property type="nucleotide sequence ID" value="NZ_RQXW01000002.1"/>
</dbReference>
<dbReference type="Pfam" id="PF13409">
    <property type="entry name" value="GST_N_2"/>
    <property type="match status" value="1"/>
</dbReference>
<dbReference type="InterPro" id="IPR004045">
    <property type="entry name" value="Glutathione_S-Trfase_N"/>
</dbReference>
<evidence type="ECO:0000313" key="3">
    <source>
        <dbReference type="Proteomes" id="UP000283087"/>
    </source>
</evidence>